<evidence type="ECO:0000313" key="3">
    <source>
        <dbReference type="EMBL" id="TCK75353.1"/>
    </source>
</evidence>
<dbReference type="Pfam" id="PF01642">
    <property type="entry name" value="MM_CoA_mutase"/>
    <property type="match status" value="1"/>
</dbReference>
<dbReference type="NCBIfam" id="TIGR00641">
    <property type="entry name" value="acid_CoA_mut_N"/>
    <property type="match status" value="1"/>
</dbReference>
<evidence type="ECO:0000256" key="1">
    <source>
        <dbReference type="ARBA" id="ARBA00023235"/>
    </source>
</evidence>
<sequence>MVDEKQRWASETLAPTLAKAAEQPIGSRTGINLNAEGNAQFTSISGAPVERLYTEADLPHEWQPPDPGEPPYTRGIHATGYGGRLWTMRQFSGFASPEETNLRYKYLLANGGNGLSVAFDLPTLMGRDSDDPLSEGEVGKCGVAIDSLEDMETLFDGINLETTSVSMTINSPACVLWAMYLAVAERQGADLAKLSGTLQNDILKEYIAQKEYLYPPAPSMRLVVDTLEYGAVITPRYNPISISGYHIREAGSTALQELAFTLYDGIEYVEWALRRGMKIDDFAPRLSFFFNSHNDFFEEIAKFRAARKLWHSVMTERFGAKNIRSHWMRFHTQTAGVSLTAQQPKNNIARVALQALAAVLGGTQSLHTDAFDEALALPTEDAARIALRTQQILAYESGVANVGDPLGGSYFVEKLTSNMEEGARSYFKKLDEIGGMVRAIEQGYPQREIAEASYRYQRAVEAGEKTIVGVNSFTVEEPPPETLYIGESVREAQTAKLRSLRSRRSNQAVDRALSALCRAAEREPAASHTGISSANTMPALLDCVRALATVGEICTALERVFGEYQEAAFA</sequence>
<dbReference type="CDD" id="cd03680">
    <property type="entry name" value="MM_CoA_mutase_ICM_like"/>
    <property type="match status" value="1"/>
</dbReference>
<feature type="domain" description="Methylmalonyl-CoA mutase alpha/beta chain catalytic" evidence="2">
    <location>
        <begin position="44"/>
        <end position="563"/>
    </location>
</feature>
<dbReference type="PANTHER" id="PTHR48101:SF1">
    <property type="entry name" value="METHYLMALONYL-COA MUTASE, LARGE SUBUNIT"/>
    <property type="match status" value="1"/>
</dbReference>
<name>A0A4R1LET2_9BACT</name>
<dbReference type="InterPro" id="IPR016176">
    <property type="entry name" value="Cbl-dep_enz_cat"/>
</dbReference>
<evidence type="ECO:0000259" key="2">
    <source>
        <dbReference type="Pfam" id="PF01642"/>
    </source>
</evidence>
<dbReference type="AlphaFoldDB" id="A0A4R1LET2"/>
<dbReference type="EMBL" id="SMGK01000001">
    <property type="protein sequence ID" value="TCK75353.1"/>
    <property type="molecule type" value="Genomic_DNA"/>
</dbReference>
<proteinExistence type="predicted"/>
<dbReference type="OrthoDB" id="9762378at2"/>
<dbReference type="PANTHER" id="PTHR48101">
    <property type="entry name" value="METHYLMALONYL-COA MUTASE, MITOCHONDRIAL-RELATED"/>
    <property type="match status" value="1"/>
</dbReference>
<evidence type="ECO:0000313" key="4">
    <source>
        <dbReference type="Proteomes" id="UP000295210"/>
    </source>
</evidence>
<accession>A0A4R1LET2</accession>
<dbReference type="GO" id="GO:0031419">
    <property type="term" value="F:cobalamin binding"/>
    <property type="evidence" value="ECO:0007669"/>
    <property type="project" value="InterPro"/>
</dbReference>
<reference evidence="3 4" key="1">
    <citation type="submission" date="2019-03" db="EMBL/GenBank/DDBJ databases">
        <title>Genomic Encyclopedia of Type Strains, Phase IV (KMG-IV): sequencing the most valuable type-strain genomes for metagenomic binning, comparative biology and taxonomic classification.</title>
        <authorList>
            <person name="Goeker M."/>
        </authorList>
    </citation>
    <scope>NUCLEOTIDE SEQUENCE [LARGE SCALE GENOMIC DNA]</scope>
    <source>
        <strain evidence="3 4">DSM 103428</strain>
    </source>
</reference>
<dbReference type="InterPro" id="IPR006099">
    <property type="entry name" value="MeMalonylCoA_mutase_a/b_cat"/>
</dbReference>
<dbReference type="GO" id="GO:0004494">
    <property type="term" value="F:methylmalonyl-CoA mutase activity"/>
    <property type="evidence" value="ECO:0007669"/>
    <property type="project" value="InterPro"/>
</dbReference>
<keyword evidence="1" id="KW-0413">Isomerase</keyword>
<protein>
    <submittedName>
        <fullName evidence="3">Methylmalonyl-CoA mutase</fullName>
    </submittedName>
</protein>
<keyword evidence="4" id="KW-1185">Reference proteome</keyword>
<dbReference type="Gene3D" id="3.20.20.240">
    <property type="entry name" value="Methylmalonyl-CoA mutase"/>
    <property type="match status" value="1"/>
</dbReference>
<dbReference type="Proteomes" id="UP000295210">
    <property type="component" value="Unassembled WGS sequence"/>
</dbReference>
<dbReference type="SUPFAM" id="SSF51703">
    <property type="entry name" value="Cobalamin (vitamin B12)-dependent enzymes"/>
    <property type="match status" value="1"/>
</dbReference>
<gene>
    <name evidence="3" type="ORF">C7378_0336</name>
</gene>
<dbReference type="InterPro" id="IPR006098">
    <property type="entry name" value="MMCoA_mutase_a_cat"/>
</dbReference>
<organism evidence="3 4">
    <name type="scientific">Acidipila rosea</name>
    <dbReference type="NCBI Taxonomy" id="768535"/>
    <lineage>
        <taxon>Bacteria</taxon>
        <taxon>Pseudomonadati</taxon>
        <taxon>Acidobacteriota</taxon>
        <taxon>Terriglobia</taxon>
        <taxon>Terriglobales</taxon>
        <taxon>Acidobacteriaceae</taxon>
        <taxon>Acidipila</taxon>
    </lineage>
</organism>
<comment type="caution">
    <text evidence="3">The sequence shown here is derived from an EMBL/GenBank/DDBJ whole genome shotgun (WGS) entry which is preliminary data.</text>
</comment>